<sequence length="525" mass="56792">MAEQIAERLVTALTITEGNGADQSAAKQLQEWSDDLEKDLLSADSIPKFNEDTSNPSLVVNNAANKLHASLIAALDSSLIDADGWSTDEDAAEASLKAASEVSAAVDPSNDDSDRLALIAELLRAAGLFMRWYQTLQSALGSTATNSTLRMKSEGMVLMCMNFIEIDLPTDRKLPDIPRFASIYLFRATYGNDDATIAARKIFVEKLDGCTCLMKALMKGDQPLSLIFSLVRNVHHLLSAHPSSIAKMDKAVEILAKDIPQESGAKHDLLEVLVATISWAFRSPDFPGDNSDRRADLALEILRALFALDAGVSSRSQYSENTMTQIGILLCDLLKLPNSDARVFECKLAAVALLLNAPKEYAGYLAENGGIKPLVDIMAYQVAVVVVERTGSGAEDAAAVVPILLVLQKLAQANAAALQTVKDAVFPPDAEEVFQEKVKAEMINQTGQVKAKNMAPLDAPKGTLRWKLILLMTWTESNVKRAACELLWTLCDDNPTQFVLRTGFGNAVHFLGIKGCVDLPAGVET</sequence>
<evidence type="ECO:0000313" key="4">
    <source>
        <dbReference type="EMBL" id="KAL3768107.1"/>
    </source>
</evidence>
<dbReference type="AlphaFoldDB" id="A0ABD3MXI5"/>
<name>A0ABD3MXI5_9STRA</name>
<dbReference type="PANTHER" id="PTHR12425:SF5">
    <property type="entry name" value="SYNEMBRYN"/>
    <property type="match status" value="1"/>
</dbReference>
<dbReference type="InterPro" id="IPR019318">
    <property type="entry name" value="Gua_nucleotide_exch_fac_Ric8"/>
</dbReference>
<comment type="caution">
    <text evidence="4">The sequence shown here is derived from an EMBL/GenBank/DDBJ whole genome shotgun (WGS) entry which is preliminary data.</text>
</comment>
<keyword evidence="3" id="KW-0143">Chaperone</keyword>
<accession>A0ABD3MXI5</accession>
<evidence type="ECO:0000256" key="1">
    <source>
        <dbReference type="ARBA" id="ARBA00009049"/>
    </source>
</evidence>
<comment type="similarity">
    <text evidence="1">Belongs to the synembryn family.</text>
</comment>
<dbReference type="Proteomes" id="UP001530400">
    <property type="component" value="Unassembled WGS sequence"/>
</dbReference>
<dbReference type="Pfam" id="PF10165">
    <property type="entry name" value="Ric8"/>
    <property type="match status" value="1"/>
</dbReference>
<keyword evidence="5" id="KW-1185">Reference proteome</keyword>
<reference evidence="4 5" key="1">
    <citation type="submission" date="2024-10" db="EMBL/GenBank/DDBJ databases">
        <title>Updated reference genomes for cyclostephanoid diatoms.</title>
        <authorList>
            <person name="Roberts W.R."/>
            <person name="Alverson A.J."/>
        </authorList>
    </citation>
    <scope>NUCLEOTIDE SEQUENCE [LARGE SCALE GENOMIC DNA]</scope>
    <source>
        <strain evidence="4 5">AJA010-31</strain>
    </source>
</reference>
<evidence type="ECO:0008006" key="6">
    <source>
        <dbReference type="Google" id="ProtNLM"/>
    </source>
</evidence>
<evidence type="ECO:0000313" key="5">
    <source>
        <dbReference type="Proteomes" id="UP001530400"/>
    </source>
</evidence>
<keyword evidence="2" id="KW-0344">Guanine-nucleotide releasing factor</keyword>
<dbReference type="GO" id="GO:0005085">
    <property type="term" value="F:guanyl-nucleotide exchange factor activity"/>
    <property type="evidence" value="ECO:0007669"/>
    <property type="project" value="UniProtKB-KW"/>
</dbReference>
<dbReference type="InterPro" id="IPR016024">
    <property type="entry name" value="ARM-type_fold"/>
</dbReference>
<evidence type="ECO:0000256" key="2">
    <source>
        <dbReference type="ARBA" id="ARBA00022658"/>
    </source>
</evidence>
<organism evidence="4 5">
    <name type="scientific">Cyclotella atomus</name>
    <dbReference type="NCBI Taxonomy" id="382360"/>
    <lineage>
        <taxon>Eukaryota</taxon>
        <taxon>Sar</taxon>
        <taxon>Stramenopiles</taxon>
        <taxon>Ochrophyta</taxon>
        <taxon>Bacillariophyta</taxon>
        <taxon>Coscinodiscophyceae</taxon>
        <taxon>Thalassiosirophycidae</taxon>
        <taxon>Stephanodiscales</taxon>
        <taxon>Stephanodiscaceae</taxon>
        <taxon>Cyclotella</taxon>
    </lineage>
</organism>
<dbReference type="SUPFAM" id="SSF48371">
    <property type="entry name" value="ARM repeat"/>
    <property type="match status" value="1"/>
</dbReference>
<dbReference type="InterPro" id="IPR011989">
    <property type="entry name" value="ARM-like"/>
</dbReference>
<dbReference type="PANTHER" id="PTHR12425">
    <property type="entry name" value="SYNEMBRYN"/>
    <property type="match status" value="1"/>
</dbReference>
<protein>
    <recommendedName>
        <fullName evidence="6">Ataxin-10 domain-containing protein</fullName>
    </recommendedName>
</protein>
<dbReference type="Gene3D" id="1.25.10.10">
    <property type="entry name" value="Leucine-rich Repeat Variant"/>
    <property type="match status" value="1"/>
</dbReference>
<evidence type="ECO:0000256" key="3">
    <source>
        <dbReference type="ARBA" id="ARBA00023186"/>
    </source>
</evidence>
<dbReference type="EMBL" id="JALLPJ020001353">
    <property type="protein sequence ID" value="KAL3768107.1"/>
    <property type="molecule type" value="Genomic_DNA"/>
</dbReference>
<gene>
    <name evidence="4" type="ORF">ACHAWO_008275</name>
</gene>
<proteinExistence type="inferred from homology"/>